<sequence>MSETETRPGVLKAGGAALWVAAGAAAAVGIARIVQYGAFQDASARACDEVVDLEPSGGWPDSSFPCEQFGPAAWYLPYWAAVAASLVFAALLVAAAIGTARGRRGARTLAAVAAPLGVVLWALPSLFHLGYVFATETANEADSLVAEQVYDHLPTWFGPGESVLEIIFVLAAALALLLLFRPAATAHLGR</sequence>
<feature type="transmembrane region" description="Helical" evidence="1">
    <location>
        <begin position="78"/>
        <end position="97"/>
    </location>
</feature>
<proteinExistence type="predicted"/>
<feature type="transmembrane region" description="Helical" evidence="1">
    <location>
        <begin position="109"/>
        <end position="134"/>
    </location>
</feature>
<dbReference type="AlphaFoldDB" id="A0A1G9F5B2"/>
<organism evidence="2 3">
    <name type="scientific">Glycomyces sambucus</name>
    <dbReference type="NCBI Taxonomy" id="380244"/>
    <lineage>
        <taxon>Bacteria</taxon>
        <taxon>Bacillati</taxon>
        <taxon>Actinomycetota</taxon>
        <taxon>Actinomycetes</taxon>
        <taxon>Glycomycetales</taxon>
        <taxon>Glycomycetaceae</taxon>
        <taxon>Glycomyces</taxon>
    </lineage>
</organism>
<dbReference type="EMBL" id="FNGF01000002">
    <property type="protein sequence ID" value="SDK83515.1"/>
    <property type="molecule type" value="Genomic_DNA"/>
</dbReference>
<evidence type="ECO:0000313" key="3">
    <source>
        <dbReference type="Proteomes" id="UP000198662"/>
    </source>
</evidence>
<dbReference type="RefSeq" id="WP_091045697.1">
    <property type="nucleotide sequence ID" value="NZ_FNGF01000002.1"/>
</dbReference>
<dbReference type="STRING" id="380244.SAMN05216298_1578"/>
<keyword evidence="1" id="KW-0812">Transmembrane</keyword>
<dbReference type="Proteomes" id="UP000198662">
    <property type="component" value="Unassembled WGS sequence"/>
</dbReference>
<protein>
    <submittedName>
        <fullName evidence="2">Uncharacterized protein</fullName>
    </submittedName>
</protein>
<accession>A0A1G9F5B2</accession>
<gene>
    <name evidence="2" type="ORF">SAMN05216298_1578</name>
</gene>
<dbReference type="OrthoDB" id="838350at2"/>
<evidence type="ECO:0000313" key="2">
    <source>
        <dbReference type="EMBL" id="SDK83515.1"/>
    </source>
</evidence>
<keyword evidence="3" id="KW-1185">Reference proteome</keyword>
<reference evidence="3" key="1">
    <citation type="submission" date="2016-10" db="EMBL/GenBank/DDBJ databases">
        <authorList>
            <person name="Varghese N."/>
            <person name="Submissions S."/>
        </authorList>
    </citation>
    <scope>NUCLEOTIDE SEQUENCE [LARGE SCALE GENOMIC DNA]</scope>
    <source>
        <strain evidence="3">CGMCC 4.3147</strain>
    </source>
</reference>
<feature type="transmembrane region" description="Helical" evidence="1">
    <location>
        <begin position="162"/>
        <end position="180"/>
    </location>
</feature>
<evidence type="ECO:0000256" key="1">
    <source>
        <dbReference type="SAM" id="Phobius"/>
    </source>
</evidence>
<keyword evidence="1" id="KW-1133">Transmembrane helix</keyword>
<keyword evidence="1" id="KW-0472">Membrane</keyword>
<name>A0A1G9F5B2_9ACTN</name>